<dbReference type="AlphaFoldDB" id="A0A0M5JBJ6"/>
<proteinExistence type="predicted"/>
<evidence type="ECO:0000313" key="1">
    <source>
        <dbReference type="EMBL" id="ALC44556.1"/>
    </source>
</evidence>
<name>A0A0M5JBJ6_DROBS</name>
<sequence length="90" mass="10644">MSDDESFSYAPEVEQIYTDAETQEAMQFMRENDLPMSDLLYALKYVRILNRATDLDEQFKQIKQRLHKLRTEDIPVVKPPTAAELQSERY</sequence>
<dbReference type="OrthoDB" id="7865045at2759"/>
<dbReference type="EMBL" id="CP012525">
    <property type="protein sequence ID" value="ALC44556.1"/>
    <property type="molecule type" value="Genomic_DNA"/>
</dbReference>
<reference evidence="1 2" key="1">
    <citation type="submission" date="2015-08" db="EMBL/GenBank/DDBJ databases">
        <title>Ancestral chromatin configuration constrains chromatin evolution on differentiating sex chromosomes in Drosophila.</title>
        <authorList>
            <person name="Zhou Q."/>
            <person name="Bachtrog D."/>
        </authorList>
    </citation>
    <scope>NUCLEOTIDE SEQUENCE [LARGE SCALE GENOMIC DNA]</scope>
    <source>
        <tissue evidence="1">Whole larvae</tissue>
    </source>
</reference>
<evidence type="ECO:0000313" key="2">
    <source>
        <dbReference type="Proteomes" id="UP000494163"/>
    </source>
</evidence>
<keyword evidence="2" id="KW-1185">Reference proteome</keyword>
<dbReference type="OMA" id="PMADLHY"/>
<protein>
    <submittedName>
        <fullName evidence="1">CG14113</fullName>
    </submittedName>
</protein>
<organism evidence="1 2">
    <name type="scientific">Drosophila busckii</name>
    <name type="common">Fruit fly</name>
    <dbReference type="NCBI Taxonomy" id="30019"/>
    <lineage>
        <taxon>Eukaryota</taxon>
        <taxon>Metazoa</taxon>
        <taxon>Ecdysozoa</taxon>
        <taxon>Arthropoda</taxon>
        <taxon>Hexapoda</taxon>
        <taxon>Insecta</taxon>
        <taxon>Pterygota</taxon>
        <taxon>Neoptera</taxon>
        <taxon>Endopterygota</taxon>
        <taxon>Diptera</taxon>
        <taxon>Brachycera</taxon>
        <taxon>Muscomorpha</taxon>
        <taxon>Ephydroidea</taxon>
        <taxon>Drosophilidae</taxon>
        <taxon>Drosophila</taxon>
    </lineage>
</organism>
<gene>
    <name evidence="1" type="ORF">Dbus_chr3Lg1722</name>
</gene>
<dbReference type="Proteomes" id="UP000494163">
    <property type="component" value="Chromosome 3L"/>
</dbReference>
<accession>A0A0M5JBJ6</accession>